<accession>W4HP95</accession>
<evidence type="ECO:0000313" key="2">
    <source>
        <dbReference type="EMBL" id="ETW14253.1"/>
    </source>
</evidence>
<keyword evidence="1" id="KW-0472">Membrane</keyword>
<sequence length="107" mass="11310">MDELLQADKLANAIAGAITALIIAGSLLKGWLKAGKEKGIGPNGGEVVELAGALIDGKDARALTSALDRNTAELKRCGDATEKSADRVEDATREIRRLTDEMIRGQH</sequence>
<proteinExistence type="predicted"/>
<dbReference type="Proteomes" id="UP000019063">
    <property type="component" value="Unassembled WGS sequence"/>
</dbReference>
<feature type="transmembrane region" description="Helical" evidence="1">
    <location>
        <begin position="12"/>
        <end position="32"/>
    </location>
</feature>
<dbReference type="AlphaFoldDB" id="W4HP95"/>
<evidence type="ECO:0000256" key="1">
    <source>
        <dbReference type="SAM" id="Phobius"/>
    </source>
</evidence>
<reference evidence="2 3" key="1">
    <citation type="journal article" date="2014" name="Antonie Van Leeuwenhoek">
        <title>Roseivivax atlanticus sp. nov., isolated from surface seawater of the Atlantic Ocean.</title>
        <authorList>
            <person name="Li G."/>
            <person name="Lai Q."/>
            <person name="Liu X."/>
            <person name="Sun F."/>
            <person name="Shao Z."/>
        </authorList>
    </citation>
    <scope>NUCLEOTIDE SEQUENCE [LARGE SCALE GENOMIC DNA]</scope>
    <source>
        <strain evidence="2 3">22II-s10s</strain>
    </source>
</reference>
<comment type="caution">
    <text evidence="2">The sequence shown here is derived from an EMBL/GenBank/DDBJ whole genome shotgun (WGS) entry which is preliminary data.</text>
</comment>
<keyword evidence="1" id="KW-0812">Transmembrane</keyword>
<keyword evidence="3" id="KW-1185">Reference proteome</keyword>
<dbReference type="EMBL" id="AQQW01000001">
    <property type="protein sequence ID" value="ETW14253.1"/>
    <property type="molecule type" value="Genomic_DNA"/>
</dbReference>
<name>W4HP95_9RHOB</name>
<dbReference type="STRING" id="1379903.ATO8_00050"/>
<organism evidence="2 3">
    <name type="scientific">Roseivivax marinus</name>
    <dbReference type="NCBI Taxonomy" id="1379903"/>
    <lineage>
        <taxon>Bacteria</taxon>
        <taxon>Pseudomonadati</taxon>
        <taxon>Pseudomonadota</taxon>
        <taxon>Alphaproteobacteria</taxon>
        <taxon>Rhodobacterales</taxon>
        <taxon>Roseobacteraceae</taxon>
        <taxon>Roseivivax</taxon>
    </lineage>
</organism>
<keyword evidence="1" id="KW-1133">Transmembrane helix</keyword>
<evidence type="ECO:0000313" key="3">
    <source>
        <dbReference type="Proteomes" id="UP000019063"/>
    </source>
</evidence>
<protein>
    <submittedName>
        <fullName evidence="2">Uncharacterized protein</fullName>
    </submittedName>
</protein>
<dbReference type="RefSeq" id="WP_043841035.1">
    <property type="nucleotide sequence ID" value="NZ_AQQW01000001.1"/>
</dbReference>
<gene>
    <name evidence="2" type="ORF">ATO8_00050</name>
</gene>